<dbReference type="EMBL" id="RJVU01047928">
    <property type="protein sequence ID" value="ROL43618.1"/>
    <property type="molecule type" value="Genomic_DNA"/>
</dbReference>
<protein>
    <submittedName>
        <fullName evidence="1">Uncharacterized protein</fullName>
    </submittedName>
</protein>
<dbReference type="Proteomes" id="UP000281406">
    <property type="component" value="Unassembled WGS sequence"/>
</dbReference>
<gene>
    <name evidence="1" type="ORF">DPX16_13549</name>
</gene>
<evidence type="ECO:0000313" key="1">
    <source>
        <dbReference type="EMBL" id="ROL43618.1"/>
    </source>
</evidence>
<accession>A0A3N0YCW8</accession>
<name>A0A3N0YCW8_ANAGA</name>
<dbReference type="AlphaFoldDB" id="A0A3N0YCW8"/>
<evidence type="ECO:0000313" key="2">
    <source>
        <dbReference type="Proteomes" id="UP000281406"/>
    </source>
</evidence>
<proteinExistence type="predicted"/>
<organism evidence="1 2">
    <name type="scientific">Anabarilius grahami</name>
    <name type="common">Kanglang fish</name>
    <name type="synonym">Barilius grahami</name>
    <dbReference type="NCBI Taxonomy" id="495550"/>
    <lineage>
        <taxon>Eukaryota</taxon>
        <taxon>Metazoa</taxon>
        <taxon>Chordata</taxon>
        <taxon>Craniata</taxon>
        <taxon>Vertebrata</taxon>
        <taxon>Euteleostomi</taxon>
        <taxon>Actinopterygii</taxon>
        <taxon>Neopterygii</taxon>
        <taxon>Teleostei</taxon>
        <taxon>Ostariophysi</taxon>
        <taxon>Cypriniformes</taxon>
        <taxon>Xenocyprididae</taxon>
        <taxon>Xenocypridinae</taxon>
        <taxon>Xenocypridinae incertae sedis</taxon>
        <taxon>Anabarilius</taxon>
    </lineage>
</organism>
<reference evidence="1 2" key="1">
    <citation type="submission" date="2018-10" db="EMBL/GenBank/DDBJ databases">
        <title>Genome assembly for a Yunnan-Guizhou Plateau 3E fish, Anabarilius grahami (Regan), and its evolutionary and genetic applications.</title>
        <authorList>
            <person name="Jiang W."/>
        </authorList>
    </citation>
    <scope>NUCLEOTIDE SEQUENCE [LARGE SCALE GENOMIC DNA]</scope>
    <source>
        <strain evidence="1">AG-KIZ</strain>
        <tissue evidence="1">Muscle</tissue>
    </source>
</reference>
<keyword evidence="2" id="KW-1185">Reference proteome</keyword>
<sequence length="95" mass="10468">MTVHGLGWEGSRTLERILCISPRMCRIGVSCTRSGHWLQQHGLSVIMDRACNSDATFKAYGKVFHESFCGLGLLFSTINGKPLPQKAFAEGTHSE</sequence>
<comment type="caution">
    <text evidence="1">The sequence shown here is derived from an EMBL/GenBank/DDBJ whole genome shotgun (WGS) entry which is preliminary data.</text>
</comment>